<evidence type="ECO:0000256" key="1">
    <source>
        <dbReference type="ARBA" id="ARBA00000868"/>
    </source>
</evidence>
<comment type="similarity">
    <text evidence="5 12">Belongs to the purine/pyrimidine phosphoribosyltransferase family.</text>
</comment>
<dbReference type="GO" id="GO:0006166">
    <property type="term" value="P:purine ribonucleoside salvage"/>
    <property type="evidence" value="ECO:0007669"/>
    <property type="project" value="UniProtKB-KW"/>
</dbReference>
<dbReference type="CDD" id="cd06223">
    <property type="entry name" value="PRTases_typeI"/>
    <property type="match status" value="1"/>
</dbReference>
<dbReference type="NCBIfam" id="NF002636">
    <property type="entry name" value="PRK02304.1-5"/>
    <property type="match status" value="1"/>
</dbReference>
<dbReference type="GO" id="GO:0003999">
    <property type="term" value="F:adenine phosphoribosyltransferase activity"/>
    <property type="evidence" value="ECO:0007669"/>
    <property type="project" value="UniProtKB-UniRule"/>
</dbReference>
<feature type="transmembrane region" description="Helical" evidence="13">
    <location>
        <begin position="45"/>
        <end position="63"/>
    </location>
</feature>
<reference evidence="15 16" key="1">
    <citation type="journal article" date="2015" name="Nature">
        <title>rRNA introns, odd ribosomes, and small enigmatic genomes across a large radiation of phyla.</title>
        <authorList>
            <person name="Brown C.T."/>
            <person name="Hug L.A."/>
            <person name="Thomas B.C."/>
            <person name="Sharon I."/>
            <person name="Castelle C.J."/>
            <person name="Singh A."/>
            <person name="Wilkins M.J."/>
            <person name="Williams K.H."/>
            <person name="Banfield J.F."/>
        </authorList>
    </citation>
    <scope>NUCLEOTIDE SEQUENCE [LARGE SCALE GENOMIC DNA]</scope>
</reference>
<dbReference type="EMBL" id="LCIR01000005">
    <property type="protein sequence ID" value="KKT59934.1"/>
    <property type="molecule type" value="Genomic_DNA"/>
</dbReference>
<dbReference type="InterPro" id="IPR005764">
    <property type="entry name" value="Ade_phspho_trans"/>
</dbReference>
<dbReference type="EC" id="2.4.2.7" evidence="7 12"/>
<evidence type="ECO:0000256" key="7">
    <source>
        <dbReference type="ARBA" id="ARBA00011893"/>
    </source>
</evidence>
<keyword evidence="8 12" id="KW-0963">Cytoplasm</keyword>
<keyword evidence="13" id="KW-1133">Transmembrane helix</keyword>
<dbReference type="PANTHER" id="PTHR32315">
    <property type="entry name" value="ADENINE PHOSPHORIBOSYLTRANSFERASE"/>
    <property type="match status" value="1"/>
</dbReference>
<evidence type="ECO:0000256" key="5">
    <source>
        <dbReference type="ARBA" id="ARBA00008391"/>
    </source>
</evidence>
<gene>
    <name evidence="12" type="primary">apt</name>
    <name evidence="15" type="ORF">UW53_C0005G0017</name>
</gene>
<dbReference type="GO" id="GO:0044209">
    <property type="term" value="P:AMP salvage"/>
    <property type="evidence" value="ECO:0007669"/>
    <property type="project" value="UniProtKB-UniRule"/>
</dbReference>
<dbReference type="PANTHER" id="PTHR32315:SF3">
    <property type="entry name" value="ADENINE PHOSPHORIBOSYLTRANSFERASE"/>
    <property type="match status" value="1"/>
</dbReference>
<dbReference type="GO" id="GO:0002055">
    <property type="term" value="F:adenine binding"/>
    <property type="evidence" value="ECO:0007669"/>
    <property type="project" value="TreeGrafter"/>
</dbReference>
<evidence type="ECO:0000256" key="10">
    <source>
        <dbReference type="ARBA" id="ARBA00022679"/>
    </source>
</evidence>
<evidence type="ECO:0000256" key="13">
    <source>
        <dbReference type="SAM" id="Phobius"/>
    </source>
</evidence>
<dbReference type="Proteomes" id="UP000034087">
    <property type="component" value="Unassembled WGS sequence"/>
</dbReference>
<dbReference type="HAMAP" id="MF_00004">
    <property type="entry name" value="Aden_phosphoribosyltr"/>
    <property type="match status" value="1"/>
</dbReference>
<dbReference type="NCBIfam" id="NF002634">
    <property type="entry name" value="PRK02304.1-3"/>
    <property type="match status" value="1"/>
</dbReference>
<keyword evidence="9 12" id="KW-0328">Glycosyltransferase</keyword>
<proteinExistence type="inferred from homology"/>
<feature type="domain" description="Phosphoribosyltransferase" evidence="14">
    <location>
        <begin position="15"/>
        <end position="144"/>
    </location>
</feature>
<keyword evidence="11 12" id="KW-0660">Purine salvage</keyword>
<dbReference type="GO" id="GO:0006168">
    <property type="term" value="P:adenine salvage"/>
    <property type="evidence" value="ECO:0007669"/>
    <property type="project" value="InterPro"/>
</dbReference>
<organism evidence="15 16">
    <name type="scientific">Candidatus Giovannonibacteria bacterium GW2011_GWA1_44_25</name>
    <dbReference type="NCBI Taxonomy" id="1618645"/>
    <lineage>
        <taxon>Bacteria</taxon>
        <taxon>Candidatus Giovannoniibacteriota</taxon>
    </lineage>
</organism>
<dbReference type="UniPathway" id="UPA00588">
    <property type="reaction ID" value="UER00646"/>
</dbReference>
<protein>
    <recommendedName>
        <fullName evidence="7 12">Adenine phosphoribosyltransferase</fullName>
        <shortName evidence="12">APRT</shortName>
        <ecNumber evidence="7 12">2.4.2.7</ecNumber>
    </recommendedName>
</protein>
<dbReference type="Pfam" id="PF00156">
    <property type="entry name" value="Pribosyltran"/>
    <property type="match status" value="1"/>
</dbReference>
<comment type="subunit">
    <text evidence="6 12">Homodimer.</text>
</comment>
<evidence type="ECO:0000259" key="14">
    <source>
        <dbReference type="Pfam" id="PF00156"/>
    </source>
</evidence>
<comment type="function">
    <text evidence="2 12">Catalyzes a salvage reaction resulting in the formation of AMP, that is energically less costly than de novo synthesis.</text>
</comment>
<name>A0A0G1LJF4_9BACT</name>
<sequence>MPGVNFKDITPLLEDKNAFQEAIDGLVGFFRDEKVDKVVGIDARGFLLASAVAYLLGAGMVIVRKKGKLPYEKILREHDLEYGRGSLEMHTDSIKKGERILIVDDVLATGGTVEAAVKLTEELGGKIIGLGFLLEIPLGGREKLKNYNIKSLIKY</sequence>
<evidence type="ECO:0000256" key="3">
    <source>
        <dbReference type="ARBA" id="ARBA00004496"/>
    </source>
</evidence>
<evidence type="ECO:0000256" key="4">
    <source>
        <dbReference type="ARBA" id="ARBA00004659"/>
    </source>
</evidence>
<evidence type="ECO:0000256" key="11">
    <source>
        <dbReference type="ARBA" id="ARBA00022726"/>
    </source>
</evidence>
<evidence type="ECO:0000313" key="16">
    <source>
        <dbReference type="Proteomes" id="UP000034087"/>
    </source>
</evidence>
<evidence type="ECO:0000256" key="2">
    <source>
        <dbReference type="ARBA" id="ARBA00003968"/>
    </source>
</evidence>
<dbReference type="Gene3D" id="3.40.50.2020">
    <property type="match status" value="1"/>
</dbReference>
<dbReference type="InterPro" id="IPR029057">
    <property type="entry name" value="PRTase-like"/>
</dbReference>
<dbReference type="InterPro" id="IPR050054">
    <property type="entry name" value="UPRTase/APRTase"/>
</dbReference>
<dbReference type="GO" id="GO:0005737">
    <property type="term" value="C:cytoplasm"/>
    <property type="evidence" value="ECO:0007669"/>
    <property type="project" value="UniProtKB-SubCell"/>
</dbReference>
<keyword evidence="13" id="KW-0812">Transmembrane</keyword>
<comment type="caution">
    <text evidence="15">The sequence shown here is derived from an EMBL/GenBank/DDBJ whole genome shotgun (WGS) entry which is preliminary data.</text>
</comment>
<dbReference type="SUPFAM" id="SSF53271">
    <property type="entry name" value="PRTase-like"/>
    <property type="match status" value="1"/>
</dbReference>
<keyword evidence="13" id="KW-0472">Membrane</keyword>
<dbReference type="AlphaFoldDB" id="A0A0G1LJF4"/>
<evidence type="ECO:0000256" key="8">
    <source>
        <dbReference type="ARBA" id="ARBA00022490"/>
    </source>
</evidence>
<dbReference type="PATRIC" id="fig|1618645.3.peg.456"/>
<keyword evidence="10 12" id="KW-0808">Transferase</keyword>
<dbReference type="GO" id="GO:0016208">
    <property type="term" value="F:AMP binding"/>
    <property type="evidence" value="ECO:0007669"/>
    <property type="project" value="TreeGrafter"/>
</dbReference>
<accession>A0A0G1LJF4</accession>
<dbReference type="FunFam" id="3.40.50.2020:FF:000004">
    <property type="entry name" value="Adenine phosphoribosyltransferase"/>
    <property type="match status" value="1"/>
</dbReference>
<dbReference type="InterPro" id="IPR000836">
    <property type="entry name" value="PRTase_dom"/>
</dbReference>
<evidence type="ECO:0000256" key="9">
    <source>
        <dbReference type="ARBA" id="ARBA00022676"/>
    </source>
</evidence>
<comment type="pathway">
    <text evidence="4 12">Purine metabolism; AMP biosynthesis via salvage pathway; AMP from adenine: step 1/1.</text>
</comment>
<comment type="subcellular location">
    <subcellularLocation>
        <location evidence="3 12">Cytoplasm</location>
    </subcellularLocation>
</comment>
<evidence type="ECO:0000256" key="6">
    <source>
        <dbReference type="ARBA" id="ARBA00011738"/>
    </source>
</evidence>
<evidence type="ECO:0000256" key="12">
    <source>
        <dbReference type="HAMAP-Rule" id="MF_00004"/>
    </source>
</evidence>
<comment type="catalytic activity">
    <reaction evidence="1 12">
        <text>AMP + diphosphate = 5-phospho-alpha-D-ribose 1-diphosphate + adenine</text>
        <dbReference type="Rhea" id="RHEA:16609"/>
        <dbReference type="ChEBI" id="CHEBI:16708"/>
        <dbReference type="ChEBI" id="CHEBI:33019"/>
        <dbReference type="ChEBI" id="CHEBI:58017"/>
        <dbReference type="ChEBI" id="CHEBI:456215"/>
        <dbReference type="EC" id="2.4.2.7"/>
    </reaction>
</comment>
<evidence type="ECO:0000313" key="15">
    <source>
        <dbReference type="EMBL" id="KKT59934.1"/>
    </source>
</evidence>